<accession>A9DWB9</accession>
<evidence type="ECO:0008006" key="4">
    <source>
        <dbReference type="Google" id="ProtNLM"/>
    </source>
</evidence>
<dbReference type="STRING" id="391587.KAOT1_03977"/>
<dbReference type="RefSeq" id="WP_007093368.1">
    <property type="nucleotide sequence ID" value="NZ_CP142125.1"/>
</dbReference>
<dbReference type="Gene3D" id="1.10.220.10">
    <property type="entry name" value="Annexin"/>
    <property type="match status" value="1"/>
</dbReference>
<feature type="transmembrane region" description="Helical" evidence="1">
    <location>
        <begin position="6"/>
        <end position="24"/>
    </location>
</feature>
<evidence type="ECO:0000313" key="2">
    <source>
        <dbReference type="EMBL" id="EDP96538.1"/>
    </source>
</evidence>
<dbReference type="InterPro" id="IPR037104">
    <property type="entry name" value="Annexin_sf"/>
</dbReference>
<organism evidence="2 3">
    <name type="scientific">Kordia algicida OT-1</name>
    <dbReference type="NCBI Taxonomy" id="391587"/>
    <lineage>
        <taxon>Bacteria</taxon>
        <taxon>Pseudomonadati</taxon>
        <taxon>Bacteroidota</taxon>
        <taxon>Flavobacteriia</taxon>
        <taxon>Flavobacteriales</taxon>
        <taxon>Flavobacteriaceae</taxon>
        <taxon>Kordia</taxon>
    </lineage>
</organism>
<dbReference type="GO" id="GO:0005509">
    <property type="term" value="F:calcium ion binding"/>
    <property type="evidence" value="ECO:0007669"/>
    <property type="project" value="InterPro"/>
</dbReference>
<dbReference type="AlphaFoldDB" id="A9DWB9"/>
<dbReference type="SUPFAM" id="SSF47874">
    <property type="entry name" value="Annexin"/>
    <property type="match status" value="1"/>
</dbReference>
<reference evidence="2 3" key="1">
    <citation type="journal article" date="2011" name="J. Bacteriol.">
        <title>Genome sequence of the algicidal bacterium Kordia algicida OT-1.</title>
        <authorList>
            <person name="Lee H.S."/>
            <person name="Kang S.G."/>
            <person name="Kwon K.K."/>
            <person name="Lee J.H."/>
            <person name="Kim S.J."/>
        </authorList>
    </citation>
    <scope>NUCLEOTIDE SEQUENCE [LARGE SCALE GENOMIC DNA]</scope>
    <source>
        <strain evidence="2 3">OT-1</strain>
    </source>
</reference>
<dbReference type="GO" id="GO:0005544">
    <property type="term" value="F:calcium-dependent phospholipid binding"/>
    <property type="evidence" value="ECO:0007669"/>
    <property type="project" value="InterPro"/>
</dbReference>
<protein>
    <recommendedName>
        <fullName evidence="4">Annexin</fullName>
    </recommendedName>
</protein>
<dbReference type="EMBL" id="ABIB01000004">
    <property type="protein sequence ID" value="EDP96538.1"/>
    <property type="molecule type" value="Genomic_DNA"/>
</dbReference>
<evidence type="ECO:0000256" key="1">
    <source>
        <dbReference type="SAM" id="Phobius"/>
    </source>
</evidence>
<dbReference type="HOGENOM" id="CLU_1624940_0_0_10"/>
<keyword evidence="1" id="KW-0472">Membrane</keyword>
<sequence length="163" mass="18240">MKKNILIISGAGVVVLLIGSVIIGRRTKKRERLTSKLLSALSARIEPIKSGIGGQNAFDIHYLDKVSQVVGGRILALKESTATHYANQIKSSFKAWYQGGDDEQKVYGVFRQLKDKVQVSQVVKAYQEEYSKNLIDVLKDRFGKEEIKTVLDIVNTKPNYRTA</sequence>
<dbReference type="Proteomes" id="UP000002945">
    <property type="component" value="Unassembled WGS sequence"/>
</dbReference>
<proteinExistence type="predicted"/>
<dbReference type="OrthoDB" id="1163146at2"/>
<name>A9DWB9_9FLAO</name>
<dbReference type="eggNOG" id="ENOG5032V4Z">
    <property type="taxonomic scope" value="Bacteria"/>
</dbReference>
<comment type="caution">
    <text evidence="2">The sequence shown here is derived from an EMBL/GenBank/DDBJ whole genome shotgun (WGS) entry which is preliminary data.</text>
</comment>
<keyword evidence="1" id="KW-1133">Transmembrane helix</keyword>
<keyword evidence="3" id="KW-1185">Reference proteome</keyword>
<gene>
    <name evidence="2" type="ORF">KAOT1_03977</name>
</gene>
<evidence type="ECO:0000313" key="3">
    <source>
        <dbReference type="Proteomes" id="UP000002945"/>
    </source>
</evidence>
<keyword evidence="1" id="KW-0812">Transmembrane</keyword>